<evidence type="ECO:0000259" key="2">
    <source>
        <dbReference type="Pfam" id="PF08241"/>
    </source>
</evidence>
<evidence type="ECO:0000313" key="4">
    <source>
        <dbReference type="Proteomes" id="UP000551501"/>
    </source>
</evidence>
<dbReference type="EMBL" id="JACIFP010000001">
    <property type="protein sequence ID" value="MBB4134884.1"/>
    <property type="molecule type" value="Genomic_DNA"/>
</dbReference>
<dbReference type="AlphaFoldDB" id="A0A840EX43"/>
<keyword evidence="1 3" id="KW-0808">Transferase</keyword>
<keyword evidence="3" id="KW-0489">Methyltransferase</keyword>
<dbReference type="Proteomes" id="UP000551501">
    <property type="component" value="Unassembled WGS sequence"/>
</dbReference>
<comment type="caution">
    <text evidence="3">The sequence shown here is derived from an EMBL/GenBank/DDBJ whole genome shotgun (WGS) entry which is preliminary data.</text>
</comment>
<accession>A0A840EX43</accession>
<dbReference type="Gene3D" id="3.40.50.150">
    <property type="entry name" value="Vaccinia Virus protein VP39"/>
    <property type="match status" value="1"/>
</dbReference>
<dbReference type="PANTHER" id="PTHR44068">
    <property type="entry name" value="ZGC:194242"/>
    <property type="match status" value="1"/>
</dbReference>
<dbReference type="RefSeq" id="WP_183369994.1">
    <property type="nucleotide sequence ID" value="NZ_BAABHL010000037.1"/>
</dbReference>
<sequence>MLTVDFDRLGVGPGVRAIDIGAGQGRHSYEMLRRGAEVTAFDMSAADMADVSEMFGALVAAGEVPESGNADARVGDALGLPYEDDSFDVVLMSEILEHIPDDESAIAEMARILKPGGLAAVTVPRYWPEKICWALSDEYHEVEGGHVRIYRASELADKLRAAGLEVTGTDHAHALHAPYWWLKCAVGVENNDNALVKGYHKMLVWDMMSKPWLTRVGEQVLNPVVGKSVAIYLRKPE</sequence>
<proteinExistence type="predicted"/>
<dbReference type="CDD" id="cd02440">
    <property type="entry name" value="AdoMet_MTases"/>
    <property type="match status" value="1"/>
</dbReference>
<dbReference type="SUPFAM" id="SSF53335">
    <property type="entry name" value="S-adenosyl-L-methionine-dependent methyltransferases"/>
    <property type="match status" value="1"/>
</dbReference>
<dbReference type="InterPro" id="IPR050447">
    <property type="entry name" value="Erg6_SMT_methyltransf"/>
</dbReference>
<dbReference type="PANTHER" id="PTHR44068:SF11">
    <property type="entry name" value="GERANYL DIPHOSPHATE 2-C-METHYLTRANSFERASE"/>
    <property type="match status" value="1"/>
</dbReference>
<dbReference type="GO" id="GO:0032259">
    <property type="term" value="P:methylation"/>
    <property type="evidence" value="ECO:0007669"/>
    <property type="project" value="UniProtKB-KW"/>
</dbReference>
<dbReference type="Pfam" id="PF08241">
    <property type="entry name" value="Methyltransf_11"/>
    <property type="match status" value="1"/>
</dbReference>
<feature type="domain" description="Methyltransferase type 11" evidence="2">
    <location>
        <begin position="18"/>
        <end position="120"/>
    </location>
</feature>
<dbReference type="InterPro" id="IPR029063">
    <property type="entry name" value="SAM-dependent_MTases_sf"/>
</dbReference>
<organism evidence="3 4">
    <name type="scientific">Gordonia humi</name>
    <dbReference type="NCBI Taxonomy" id="686429"/>
    <lineage>
        <taxon>Bacteria</taxon>
        <taxon>Bacillati</taxon>
        <taxon>Actinomycetota</taxon>
        <taxon>Actinomycetes</taxon>
        <taxon>Mycobacteriales</taxon>
        <taxon>Gordoniaceae</taxon>
        <taxon>Gordonia</taxon>
    </lineage>
</organism>
<keyword evidence="4" id="KW-1185">Reference proteome</keyword>
<evidence type="ECO:0000313" key="3">
    <source>
        <dbReference type="EMBL" id="MBB4134884.1"/>
    </source>
</evidence>
<gene>
    <name evidence="3" type="ORF">BKA16_001436</name>
</gene>
<evidence type="ECO:0000256" key="1">
    <source>
        <dbReference type="ARBA" id="ARBA00022679"/>
    </source>
</evidence>
<name>A0A840EX43_9ACTN</name>
<reference evidence="3 4" key="1">
    <citation type="submission" date="2020-08" db="EMBL/GenBank/DDBJ databases">
        <title>Sequencing the genomes of 1000 actinobacteria strains.</title>
        <authorList>
            <person name="Klenk H.-P."/>
        </authorList>
    </citation>
    <scope>NUCLEOTIDE SEQUENCE [LARGE SCALE GENOMIC DNA]</scope>
    <source>
        <strain evidence="3 4">DSM 45298</strain>
    </source>
</reference>
<dbReference type="InterPro" id="IPR013216">
    <property type="entry name" value="Methyltransf_11"/>
</dbReference>
<protein>
    <submittedName>
        <fullName evidence="3">SAM-dependent methyltransferase</fullName>
    </submittedName>
</protein>
<dbReference type="GO" id="GO:0008757">
    <property type="term" value="F:S-adenosylmethionine-dependent methyltransferase activity"/>
    <property type="evidence" value="ECO:0007669"/>
    <property type="project" value="InterPro"/>
</dbReference>